<dbReference type="GO" id="GO:0030036">
    <property type="term" value="P:actin cytoskeleton organization"/>
    <property type="evidence" value="ECO:0007669"/>
    <property type="project" value="TreeGrafter"/>
</dbReference>
<dbReference type="InterPro" id="IPR050604">
    <property type="entry name" value="PDZ-LIM_domain"/>
</dbReference>
<evidence type="ECO:0000313" key="6">
    <source>
        <dbReference type="EMBL" id="KPJ18890.1"/>
    </source>
</evidence>
<organism evidence="6 7">
    <name type="scientific">Papilio machaon</name>
    <name type="common">Old World swallowtail butterfly</name>
    <dbReference type="NCBI Taxonomy" id="76193"/>
    <lineage>
        <taxon>Eukaryota</taxon>
        <taxon>Metazoa</taxon>
        <taxon>Ecdysozoa</taxon>
        <taxon>Arthropoda</taxon>
        <taxon>Hexapoda</taxon>
        <taxon>Insecta</taxon>
        <taxon>Pterygota</taxon>
        <taxon>Neoptera</taxon>
        <taxon>Endopterygota</taxon>
        <taxon>Lepidoptera</taxon>
        <taxon>Glossata</taxon>
        <taxon>Ditrysia</taxon>
        <taxon>Papilionoidea</taxon>
        <taxon>Papilionidae</taxon>
        <taxon>Papilioninae</taxon>
        <taxon>Papilio</taxon>
    </lineage>
</organism>
<sequence length="569" mass="64014">MTTKEVELTGGAPWGFRMHGGADHNQPLRISRLKLDHNENGFRRETSALLFCYVTAINDVIARELRPAGCQLPPFIFLRPSLVRTGRKHVEVLFTFSEEAGNKCGFKASLSGIREGDVISSINGQPTRTMSNADAHAMLRSAGPVLRLGLNEDKEMSPRRRSIGRASDLKRSSHLLSEINNDVAIPQAPVYATIRPAKTSQYRPPLQQPSSLSSLPASLNSTDHVKSVMPKEEPIQFHPTNPFYTTLPSNYSSASKLPVPNGRASLSGLDRSRSQNKFKDNLIKNEHESDLRSPSYFSLMNDSGPHSTIFSNNNDTGNTNGYNSETLKLPRSNKDSPFVRDSNLKIHEPSSEIKLNEKNPFKMKRNSDPFDKFLRSNGKNDEDFKHENSTIPISISDSDLHKNEQEMNHISVTEHKVSETEEIKTIKKIIMNGSTDNDSQNDYGTKFESLTLDSKRINNKINEDDSPATEHYIKVQYSPQNEHLNGKSTIHSNNYEASYDKYRNDFTISAENHPQQKRGNIIPSGKLLKRVKVWACQGVVLRSIGKKSQSYVLNSTVDDLIRLARYCWD</sequence>
<name>A0A194RNI5_PAPMA</name>
<dbReference type="GO" id="GO:0061061">
    <property type="term" value="P:muscle structure development"/>
    <property type="evidence" value="ECO:0007669"/>
    <property type="project" value="TreeGrafter"/>
</dbReference>
<dbReference type="GO" id="GO:0001725">
    <property type="term" value="C:stress fiber"/>
    <property type="evidence" value="ECO:0007669"/>
    <property type="project" value="TreeGrafter"/>
</dbReference>
<dbReference type="PANTHER" id="PTHR24214">
    <property type="entry name" value="PDZ AND LIM DOMAIN PROTEIN ZASP"/>
    <property type="match status" value="1"/>
</dbReference>
<dbReference type="GO" id="GO:0003779">
    <property type="term" value="F:actin binding"/>
    <property type="evidence" value="ECO:0007669"/>
    <property type="project" value="TreeGrafter"/>
</dbReference>
<dbReference type="InParanoid" id="A0A194RNI5"/>
<feature type="domain" description="PDZ" evidence="5">
    <location>
        <begin position="111"/>
        <end position="154"/>
    </location>
</feature>
<evidence type="ECO:0000256" key="3">
    <source>
        <dbReference type="ARBA" id="ARBA00023038"/>
    </source>
</evidence>
<keyword evidence="3" id="KW-0862">Zinc</keyword>
<dbReference type="SUPFAM" id="SSF50156">
    <property type="entry name" value="PDZ domain-like"/>
    <property type="match status" value="1"/>
</dbReference>
<dbReference type="InterPro" id="IPR036034">
    <property type="entry name" value="PDZ_sf"/>
</dbReference>
<dbReference type="GO" id="GO:0005737">
    <property type="term" value="C:cytoplasm"/>
    <property type="evidence" value="ECO:0007669"/>
    <property type="project" value="UniProtKB-SubCell"/>
</dbReference>
<keyword evidence="3" id="KW-0440">LIM domain</keyword>
<dbReference type="AlphaFoldDB" id="A0A194RNI5"/>
<proteinExistence type="predicted"/>
<dbReference type="GO" id="GO:0051371">
    <property type="term" value="F:muscle alpha-actinin binding"/>
    <property type="evidence" value="ECO:0007669"/>
    <property type="project" value="TreeGrafter"/>
</dbReference>
<evidence type="ECO:0000256" key="1">
    <source>
        <dbReference type="ARBA" id="ARBA00004496"/>
    </source>
</evidence>
<dbReference type="Pfam" id="PF00595">
    <property type="entry name" value="PDZ"/>
    <property type="match status" value="1"/>
</dbReference>
<protein>
    <recommendedName>
        <fullName evidence="5">PDZ domain-containing protein</fullName>
    </recommendedName>
</protein>
<gene>
    <name evidence="6" type="ORF">RR48_12401</name>
</gene>
<keyword evidence="2" id="KW-0963">Cytoplasm</keyword>
<reference evidence="6 7" key="1">
    <citation type="journal article" date="2015" name="Nat. Commun.">
        <title>Outbred genome sequencing and CRISPR/Cas9 gene editing in butterflies.</title>
        <authorList>
            <person name="Li X."/>
            <person name="Fan D."/>
            <person name="Zhang W."/>
            <person name="Liu G."/>
            <person name="Zhang L."/>
            <person name="Zhao L."/>
            <person name="Fang X."/>
            <person name="Chen L."/>
            <person name="Dong Y."/>
            <person name="Chen Y."/>
            <person name="Ding Y."/>
            <person name="Zhao R."/>
            <person name="Feng M."/>
            <person name="Zhu Y."/>
            <person name="Feng Y."/>
            <person name="Jiang X."/>
            <person name="Zhu D."/>
            <person name="Xiang H."/>
            <person name="Feng X."/>
            <person name="Li S."/>
            <person name="Wang J."/>
            <person name="Zhang G."/>
            <person name="Kronforst M.R."/>
            <person name="Wang W."/>
        </authorList>
    </citation>
    <scope>NUCLEOTIDE SEQUENCE [LARGE SCALE GENOMIC DNA]</scope>
    <source>
        <strain evidence="6">Ya'a_city_454_Pm</strain>
        <tissue evidence="6">Whole body</tissue>
    </source>
</reference>
<dbReference type="InterPro" id="IPR001478">
    <property type="entry name" value="PDZ"/>
</dbReference>
<accession>A0A194RNI5</accession>
<evidence type="ECO:0000313" key="7">
    <source>
        <dbReference type="Proteomes" id="UP000053240"/>
    </source>
</evidence>
<evidence type="ECO:0000256" key="2">
    <source>
        <dbReference type="ARBA" id="ARBA00022490"/>
    </source>
</evidence>
<dbReference type="Proteomes" id="UP000053240">
    <property type="component" value="Unassembled WGS sequence"/>
</dbReference>
<dbReference type="EMBL" id="KQ459984">
    <property type="protein sequence ID" value="KPJ18890.1"/>
    <property type="molecule type" value="Genomic_DNA"/>
</dbReference>
<dbReference type="Gene3D" id="2.30.42.10">
    <property type="match status" value="2"/>
</dbReference>
<feature type="region of interest" description="Disordered" evidence="4">
    <location>
        <begin position="312"/>
        <end position="338"/>
    </location>
</feature>
<comment type="subcellular location">
    <subcellularLocation>
        <location evidence="1">Cytoplasm</location>
    </subcellularLocation>
</comment>
<evidence type="ECO:0000256" key="4">
    <source>
        <dbReference type="SAM" id="MobiDB-lite"/>
    </source>
</evidence>
<feature type="compositionally biased region" description="Low complexity" evidence="4">
    <location>
        <begin position="312"/>
        <end position="323"/>
    </location>
</feature>
<keyword evidence="3" id="KW-0479">Metal-binding</keyword>
<feature type="region of interest" description="Disordered" evidence="4">
    <location>
        <begin position="252"/>
        <end position="276"/>
    </location>
</feature>
<evidence type="ECO:0000259" key="5">
    <source>
        <dbReference type="PROSITE" id="PS50106"/>
    </source>
</evidence>
<dbReference type="PANTHER" id="PTHR24214:SF38">
    <property type="entry name" value="PDZ AND LIM DOMAIN PROTEIN ZASP-RELATED"/>
    <property type="match status" value="1"/>
</dbReference>
<dbReference type="GO" id="GO:0031941">
    <property type="term" value="C:filamentous actin"/>
    <property type="evidence" value="ECO:0007669"/>
    <property type="project" value="TreeGrafter"/>
</dbReference>
<keyword evidence="7" id="KW-1185">Reference proteome</keyword>
<feature type="region of interest" description="Disordered" evidence="4">
    <location>
        <begin position="200"/>
        <end position="219"/>
    </location>
</feature>
<dbReference type="GO" id="GO:0005912">
    <property type="term" value="C:adherens junction"/>
    <property type="evidence" value="ECO:0007669"/>
    <property type="project" value="TreeGrafter"/>
</dbReference>
<dbReference type="PROSITE" id="PS50106">
    <property type="entry name" value="PDZ"/>
    <property type="match status" value="1"/>
</dbReference>